<name>A0ABV5TD51_9ACTN</name>
<gene>
    <name evidence="2" type="ORF">ACFFRH_16230</name>
</gene>
<feature type="domain" description="Methyltransferase" evidence="1">
    <location>
        <begin position="119"/>
        <end position="227"/>
    </location>
</feature>
<dbReference type="PANTHER" id="PTHR43861">
    <property type="entry name" value="TRANS-ACONITATE 2-METHYLTRANSFERASE-RELATED"/>
    <property type="match status" value="1"/>
</dbReference>
<sequence length="307" mass="31829">MGADDARGFISLDELIRPRTAAEPDACGCAPESADSGCCAPGSAEQDAGCCAPAPAAAFVPVETHVKQRYDALAVQGASTLCCSPTSVYTPEELAAVPEWVLELSSGCGSPMNAIALRPGQTVVDFGCGAGLDLLIAARRVGETGRVIGVDASTQMVRTARRAAREMGLSNVDVRVGDIRRPPVREATVDVVMSNCVLGMFPDKQEVLRAVAGVLRPGGVAVISDVVYSDGGPPPPDVAVGESAGAEDFARCVVGMTESQYRDLVLGAGFGRVEMRSDGLVPYRDGAEVTSAMIFAYRDDSPAQPCC</sequence>
<dbReference type="InterPro" id="IPR025714">
    <property type="entry name" value="Methyltranfer_dom"/>
</dbReference>
<keyword evidence="2" id="KW-0489">Methyltransferase</keyword>
<dbReference type="EMBL" id="JBHMBS010000006">
    <property type="protein sequence ID" value="MFB9677030.1"/>
    <property type="molecule type" value="Genomic_DNA"/>
</dbReference>
<dbReference type="RefSeq" id="WP_344749896.1">
    <property type="nucleotide sequence ID" value="NZ_BAAAWW010000210.1"/>
</dbReference>
<keyword evidence="3" id="KW-1185">Reference proteome</keyword>
<accession>A0ABV5TD51</accession>
<dbReference type="Proteomes" id="UP001589610">
    <property type="component" value="Unassembled WGS sequence"/>
</dbReference>
<evidence type="ECO:0000259" key="1">
    <source>
        <dbReference type="Pfam" id="PF13847"/>
    </source>
</evidence>
<evidence type="ECO:0000313" key="2">
    <source>
        <dbReference type="EMBL" id="MFB9677030.1"/>
    </source>
</evidence>
<organism evidence="2 3">
    <name type="scientific">Streptosporangium vulgare</name>
    <dbReference type="NCBI Taxonomy" id="46190"/>
    <lineage>
        <taxon>Bacteria</taxon>
        <taxon>Bacillati</taxon>
        <taxon>Actinomycetota</taxon>
        <taxon>Actinomycetes</taxon>
        <taxon>Streptosporangiales</taxon>
        <taxon>Streptosporangiaceae</taxon>
        <taxon>Streptosporangium</taxon>
    </lineage>
</organism>
<dbReference type="InterPro" id="IPR029063">
    <property type="entry name" value="SAM-dependent_MTases_sf"/>
</dbReference>
<dbReference type="Gene3D" id="3.40.50.150">
    <property type="entry name" value="Vaccinia Virus protein VP39"/>
    <property type="match status" value="1"/>
</dbReference>
<dbReference type="GO" id="GO:0008168">
    <property type="term" value="F:methyltransferase activity"/>
    <property type="evidence" value="ECO:0007669"/>
    <property type="project" value="UniProtKB-KW"/>
</dbReference>
<keyword evidence="2" id="KW-0808">Transferase</keyword>
<comment type="caution">
    <text evidence="2">The sequence shown here is derived from an EMBL/GenBank/DDBJ whole genome shotgun (WGS) entry which is preliminary data.</text>
</comment>
<dbReference type="Pfam" id="PF13847">
    <property type="entry name" value="Methyltransf_31"/>
    <property type="match status" value="1"/>
</dbReference>
<proteinExistence type="predicted"/>
<protein>
    <submittedName>
        <fullName evidence="2">Methyltransferase domain-containing protein</fullName>
    </submittedName>
</protein>
<dbReference type="CDD" id="cd02440">
    <property type="entry name" value="AdoMet_MTases"/>
    <property type="match status" value="1"/>
</dbReference>
<dbReference type="GO" id="GO:0032259">
    <property type="term" value="P:methylation"/>
    <property type="evidence" value="ECO:0007669"/>
    <property type="project" value="UniProtKB-KW"/>
</dbReference>
<dbReference type="SUPFAM" id="SSF53335">
    <property type="entry name" value="S-adenosyl-L-methionine-dependent methyltransferases"/>
    <property type="match status" value="1"/>
</dbReference>
<reference evidence="2 3" key="1">
    <citation type="submission" date="2024-09" db="EMBL/GenBank/DDBJ databases">
        <authorList>
            <person name="Sun Q."/>
            <person name="Mori K."/>
        </authorList>
    </citation>
    <scope>NUCLEOTIDE SEQUENCE [LARGE SCALE GENOMIC DNA]</scope>
    <source>
        <strain evidence="2 3">JCM 3028</strain>
    </source>
</reference>
<evidence type="ECO:0000313" key="3">
    <source>
        <dbReference type="Proteomes" id="UP001589610"/>
    </source>
</evidence>